<reference evidence="2" key="2">
    <citation type="submission" date="2018-05" db="EMBL/GenBank/DDBJ databases">
        <title>OpunRS2 (Oryza punctata Reference Sequence Version 2).</title>
        <authorList>
            <person name="Zhang J."/>
            <person name="Kudrna D."/>
            <person name="Lee S."/>
            <person name="Talag J."/>
            <person name="Welchert J."/>
            <person name="Wing R.A."/>
        </authorList>
    </citation>
    <scope>NUCLEOTIDE SEQUENCE [LARGE SCALE GENOMIC DNA]</scope>
</reference>
<proteinExistence type="predicted"/>
<keyword evidence="1" id="KW-1133">Transmembrane helix</keyword>
<evidence type="ECO:0000313" key="3">
    <source>
        <dbReference type="Proteomes" id="UP000026962"/>
    </source>
</evidence>
<protein>
    <submittedName>
        <fullName evidence="2">Uncharacterized protein</fullName>
    </submittedName>
</protein>
<dbReference type="EnsemblPlants" id="OPUNC07G11860.1">
    <property type="protein sequence ID" value="OPUNC07G11860.1"/>
    <property type="gene ID" value="OPUNC07G11860"/>
</dbReference>
<keyword evidence="3" id="KW-1185">Reference proteome</keyword>
<dbReference type="AlphaFoldDB" id="A0A0E0LK79"/>
<keyword evidence="1" id="KW-0472">Membrane</keyword>
<sequence length="105" mass="11862">MMTGGWPTWCRRFGGADEPRSSVVFRLSGGIWWLPLRKLLFGWDSEVKALLGLPVLATTMSLGTIYLLEGIAIGAIVQLHIKGFLQVKDWAMSPFYRRVLLEGFY</sequence>
<dbReference type="Proteomes" id="UP000026962">
    <property type="component" value="Chromosome 7"/>
</dbReference>
<dbReference type="STRING" id="4537.A0A0E0LK79"/>
<dbReference type="Gramene" id="OPUNC07G11860.1">
    <property type="protein sequence ID" value="OPUNC07G11860.1"/>
    <property type="gene ID" value="OPUNC07G11860"/>
</dbReference>
<evidence type="ECO:0000313" key="2">
    <source>
        <dbReference type="EnsemblPlants" id="OPUNC07G11860.1"/>
    </source>
</evidence>
<feature type="transmembrane region" description="Helical" evidence="1">
    <location>
        <begin position="49"/>
        <end position="68"/>
    </location>
</feature>
<evidence type="ECO:0000256" key="1">
    <source>
        <dbReference type="SAM" id="Phobius"/>
    </source>
</evidence>
<dbReference type="HOGENOM" id="CLU_2240982_0_0_1"/>
<accession>A0A0E0LK79</accession>
<name>A0A0E0LK79_ORYPU</name>
<organism evidence="2">
    <name type="scientific">Oryza punctata</name>
    <name type="common">Red rice</name>
    <dbReference type="NCBI Taxonomy" id="4537"/>
    <lineage>
        <taxon>Eukaryota</taxon>
        <taxon>Viridiplantae</taxon>
        <taxon>Streptophyta</taxon>
        <taxon>Embryophyta</taxon>
        <taxon>Tracheophyta</taxon>
        <taxon>Spermatophyta</taxon>
        <taxon>Magnoliopsida</taxon>
        <taxon>Liliopsida</taxon>
        <taxon>Poales</taxon>
        <taxon>Poaceae</taxon>
        <taxon>BOP clade</taxon>
        <taxon>Oryzoideae</taxon>
        <taxon>Oryzeae</taxon>
        <taxon>Oryzinae</taxon>
        <taxon>Oryza</taxon>
    </lineage>
</organism>
<reference evidence="2" key="1">
    <citation type="submission" date="2015-04" db="UniProtKB">
        <authorList>
            <consortium name="EnsemblPlants"/>
        </authorList>
    </citation>
    <scope>IDENTIFICATION</scope>
</reference>
<keyword evidence="1" id="KW-0812">Transmembrane</keyword>